<dbReference type="PROSITE" id="PS50995">
    <property type="entry name" value="HTH_MARR_2"/>
    <property type="match status" value="1"/>
</dbReference>
<dbReference type="OrthoDB" id="763883at2"/>
<dbReference type="InterPro" id="IPR036388">
    <property type="entry name" value="WH-like_DNA-bd_sf"/>
</dbReference>
<reference evidence="2 3" key="1">
    <citation type="submission" date="2018-12" db="EMBL/GenBank/DDBJ databases">
        <title>Flammeovirga pectinis sp. nov., isolated from the gut of the Korean scallop, Patinopecten yessoensis.</title>
        <authorList>
            <person name="Bae J.-W."/>
            <person name="Jeong Y.-S."/>
            <person name="Kang W."/>
        </authorList>
    </citation>
    <scope>NUCLEOTIDE SEQUENCE [LARGE SCALE GENOMIC DNA]</scope>
    <source>
        <strain evidence="2 3">L12M1</strain>
    </source>
</reference>
<proteinExistence type="predicted"/>
<dbReference type="PANTHER" id="PTHR33164:SF101">
    <property type="entry name" value="TRANSCRIPTIONAL REPRESSOR MPRA"/>
    <property type="match status" value="1"/>
</dbReference>
<dbReference type="PRINTS" id="PR00598">
    <property type="entry name" value="HTHMARR"/>
</dbReference>
<dbReference type="InterPro" id="IPR000835">
    <property type="entry name" value="HTH_MarR-typ"/>
</dbReference>
<dbReference type="Gene3D" id="1.10.10.10">
    <property type="entry name" value="Winged helix-like DNA-binding domain superfamily/Winged helix DNA-binding domain"/>
    <property type="match status" value="1"/>
</dbReference>
<dbReference type="SMART" id="SM00347">
    <property type="entry name" value="HTH_MARR"/>
    <property type="match status" value="1"/>
</dbReference>
<dbReference type="PANTHER" id="PTHR33164">
    <property type="entry name" value="TRANSCRIPTIONAL REGULATOR, MARR FAMILY"/>
    <property type="match status" value="1"/>
</dbReference>
<accession>A0A3Q9FQ86</accession>
<sequence length="151" mass="17521">MSIETDINQKEFKTSFQKAYINLMFTNNWMLGKTKTWFKQHGITHQQYNVLRILRGAHPKCMNPGSIKEVMIDKSPDLTRLIDRLIEKGFVQRETCGSNRRKVDVIITDIGLAKLRELDPHQDTIIDTFKELTENEASQLSDLLDKLRGSK</sequence>
<dbReference type="EMBL" id="CP034562">
    <property type="protein sequence ID" value="AZQ63470.1"/>
    <property type="molecule type" value="Genomic_DNA"/>
</dbReference>
<dbReference type="AlphaFoldDB" id="A0A3Q9FQ86"/>
<dbReference type="KEGG" id="fll:EI427_14920"/>
<evidence type="ECO:0000313" key="2">
    <source>
        <dbReference type="EMBL" id="AZQ63470.1"/>
    </source>
</evidence>
<dbReference type="Proteomes" id="UP000267268">
    <property type="component" value="Chromosome 1"/>
</dbReference>
<evidence type="ECO:0000313" key="3">
    <source>
        <dbReference type="Proteomes" id="UP000267268"/>
    </source>
</evidence>
<dbReference type="GO" id="GO:0006950">
    <property type="term" value="P:response to stress"/>
    <property type="evidence" value="ECO:0007669"/>
    <property type="project" value="TreeGrafter"/>
</dbReference>
<organism evidence="2 3">
    <name type="scientific">Flammeovirga pectinis</name>
    <dbReference type="NCBI Taxonomy" id="2494373"/>
    <lineage>
        <taxon>Bacteria</taxon>
        <taxon>Pseudomonadati</taxon>
        <taxon>Bacteroidota</taxon>
        <taxon>Cytophagia</taxon>
        <taxon>Cytophagales</taxon>
        <taxon>Flammeovirgaceae</taxon>
        <taxon>Flammeovirga</taxon>
    </lineage>
</organism>
<dbReference type="GO" id="GO:0003700">
    <property type="term" value="F:DNA-binding transcription factor activity"/>
    <property type="evidence" value="ECO:0007669"/>
    <property type="project" value="InterPro"/>
</dbReference>
<evidence type="ECO:0000259" key="1">
    <source>
        <dbReference type="PROSITE" id="PS50995"/>
    </source>
</evidence>
<protein>
    <submittedName>
        <fullName evidence="2">MarR family transcriptional regulator</fullName>
    </submittedName>
</protein>
<feature type="domain" description="HTH marR-type" evidence="1">
    <location>
        <begin position="1"/>
        <end position="149"/>
    </location>
</feature>
<dbReference type="InterPro" id="IPR039422">
    <property type="entry name" value="MarR/SlyA-like"/>
</dbReference>
<dbReference type="SUPFAM" id="SSF46785">
    <property type="entry name" value="Winged helix' DNA-binding domain"/>
    <property type="match status" value="1"/>
</dbReference>
<gene>
    <name evidence="2" type="ORF">EI427_14920</name>
</gene>
<keyword evidence="3" id="KW-1185">Reference proteome</keyword>
<dbReference type="RefSeq" id="WP_126616063.1">
    <property type="nucleotide sequence ID" value="NZ_CP034562.1"/>
</dbReference>
<dbReference type="InterPro" id="IPR036390">
    <property type="entry name" value="WH_DNA-bd_sf"/>
</dbReference>
<name>A0A3Q9FQ86_9BACT</name>
<dbReference type="Pfam" id="PF01047">
    <property type="entry name" value="MarR"/>
    <property type="match status" value="1"/>
</dbReference>